<dbReference type="InterPro" id="IPR005861">
    <property type="entry name" value="HisP_aminotrans"/>
</dbReference>
<evidence type="ECO:0000256" key="5">
    <source>
        <dbReference type="ARBA" id="ARBA00022898"/>
    </source>
</evidence>
<comment type="subunit">
    <text evidence="2 6">Homodimer.</text>
</comment>
<sequence>MSRFASSPAPRTALDGIPAYVPKPPRPPARGTSYRLFLNENPFPPLPSVREAISRASDGSNHYPEIFPTRLAGALADKYDVPLDHVVTGPGSVGIYQQIGQAFLAPGDEVVYAWPSFEAYPIVTRMAGARPVEVRLRDHTHDLDALAAAVTPRTRAVLLCEPNNPTGTAVGRAAVEAFLDDIPDDVLVVLDEAYVEFSGTADAVDGVALHRERPNLITLRTFSKAYGLAAWRVGYGFASPAVAEALRKCAVPCGVGRIAEEAALFSLTVEDELRARVEEITKERDRLRDALVGQGLPVAQSRTNFLWLPLGAGADAFARELETHGLLTRSFPGDGVRVTVGGREANDLLLSVAPAAARVPDPS</sequence>
<dbReference type="InterPro" id="IPR050106">
    <property type="entry name" value="HistidinolP_aminotransfase"/>
</dbReference>
<dbReference type="Gene3D" id="3.40.640.10">
    <property type="entry name" value="Type I PLP-dependent aspartate aminotransferase-like (Major domain)"/>
    <property type="match status" value="1"/>
</dbReference>
<comment type="catalytic activity">
    <reaction evidence="6">
        <text>L-histidinol phosphate + 2-oxoglutarate = 3-(imidazol-4-yl)-2-oxopropyl phosphate + L-glutamate</text>
        <dbReference type="Rhea" id="RHEA:23744"/>
        <dbReference type="ChEBI" id="CHEBI:16810"/>
        <dbReference type="ChEBI" id="CHEBI:29985"/>
        <dbReference type="ChEBI" id="CHEBI:57766"/>
        <dbReference type="ChEBI" id="CHEBI:57980"/>
        <dbReference type="EC" id="2.6.1.9"/>
    </reaction>
</comment>
<evidence type="ECO:0000259" key="7">
    <source>
        <dbReference type="Pfam" id="PF00155"/>
    </source>
</evidence>
<dbReference type="EC" id="2.6.1.9" evidence="6"/>
<name>A0ABP7GKP5_9ACTN</name>
<evidence type="ECO:0000256" key="6">
    <source>
        <dbReference type="HAMAP-Rule" id="MF_01023"/>
    </source>
</evidence>
<dbReference type="InterPro" id="IPR001917">
    <property type="entry name" value="Aminotrans_II_pyridoxalP_BS"/>
</dbReference>
<feature type="modified residue" description="N6-(pyridoxal phosphate)lysine" evidence="6">
    <location>
        <position position="224"/>
    </location>
</feature>
<dbReference type="Pfam" id="PF00155">
    <property type="entry name" value="Aminotran_1_2"/>
    <property type="match status" value="1"/>
</dbReference>
<keyword evidence="5 6" id="KW-0663">Pyridoxal phosphate</keyword>
<gene>
    <name evidence="8" type="primary">hisC_2</name>
    <name evidence="6" type="synonym">hisC</name>
    <name evidence="8" type="ORF">GCM10023082_65790</name>
</gene>
<keyword evidence="6" id="KW-0028">Amino-acid biosynthesis</keyword>
<dbReference type="Proteomes" id="UP001499884">
    <property type="component" value="Unassembled WGS sequence"/>
</dbReference>
<protein>
    <recommendedName>
        <fullName evidence="6">Histidinol-phosphate aminotransferase</fullName>
        <ecNumber evidence="6">2.6.1.9</ecNumber>
    </recommendedName>
    <alternativeName>
        <fullName evidence="6">Imidazole acetol-phosphate transaminase</fullName>
    </alternativeName>
</protein>
<dbReference type="PANTHER" id="PTHR43643">
    <property type="entry name" value="HISTIDINOL-PHOSPHATE AMINOTRANSFERASE 2"/>
    <property type="match status" value="1"/>
</dbReference>
<keyword evidence="3 6" id="KW-0032">Aminotransferase</keyword>
<evidence type="ECO:0000313" key="9">
    <source>
        <dbReference type="Proteomes" id="UP001499884"/>
    </source>
</evidence>
<dbReference type="PROSITE" id="PS00599">
    <property type="entry name" value="AA_TRANSFER_CLASS_2"/>
    <property type="match status" value="1"/>
</dbReference>
<dbReference type="HAMAP" id="MF_01023">
    <property type="entry name" value="HisC_aminotrans_2"/>
    <property type="match status" value="1"/>
</dbReference>
<comment type="cofactor">
    <cofactor evidence="1 6">
        <name>pyridoxal 5'-phosphate</name>
        <dbReference type="ChEBI" id="CHEBI:597326"/>
    </cofactor>
</comment>
<dbReference type="Gene3D" id="3.90.1150.10">
    <property type="entry name" value="Aspartate Aminotransferase, domain 1"/>
    <property type="match status" value="1"/>
</dbReference>
<comment type="similarity">
    <text evidence="6">Belongs to the class-II pyridoxal-phosphate-dependent aminotransferase family. Histidinol-phosphate aminotransferase subfamily.</text>
</comment>
<dbReference type="InterPro" id="IPR004839">
    <property type="entry name" value="Aminotransferase_I/II_large"/>
</dbReference>
<evidence type="ECO:0000256" key="1">
    <source>
        <dbReference type="ARBA" id="ARBA00001933"/>
    </source>
</evidence>
<evidence type="ECO:0000313" key="8">
    <source>
        <dbReference type="EMBL" id="GAA3763217.1"/>
    </source>
</evidence>
<dbReference type="CDD" id="cd00609">
    <property type="entry name" value="AAT_like"/>
    <property type="match status" value="1"/>
</dbReference>
<dbReference type="EMBL" id="BAABEP010000107">
    <property type="protein sequence ID" value="GAA3763217.1"/>
    <property type="molecule type" value="Genomic_DNA"/>
</dbReference>
<evidence type="ECO:0000256" key="2">
    <source>
        <dbReference type="ARBA" id="ARBA00011738"/>
    </source>
</evidence>
<dbReference type="NCBIfam" id="NF002878">
    <property type="entry name" value="PRK03321.1"/>
    <property type="match status" value="1"/>
</dbReference>
<comment type="pathway">
    <text evidence="6">Amino-acid biosynthesis; L-histidine biosynthesis; L-histidine from 5-phospho-alpha-D-ribose 1-diphosphate: step 7/9.</text>
</comment>
<reference evidence="9" key="1">
    <citation type="journal article" date="2019" name="Int. J. Syst. Evol. Microbiol.">
        <title>The Global Catalogue of Microorganisms (GCM) 10K type strain sequencing project: providing services to taxonomists for standard genome sequencing and annotation.</title>
        <authorList>
            <consortium name="The Broad Institute Genomics Platform"/>
            <consortium name="The Broad Institute Genome Sequencing Center for Infectious Disease"/>
            <person name="Wu L."/>
            <person name="Ma J."/>
        </authorList>
    </citation>
    <scope>NUCLEOTIDE SEQUENCE [LARGE SCALE GENOMIC DNA]</scope>
    <source>
        <strain evidence="9">JCM 30846</strain>
    </source>
</reference>
<comment type="caution">
    <text evidence="8">The sequence shown here is derived from an EMBL/GenBank/DDBJ whole genome shotgun (WGS) entry which is preliminary data.</text>
</comment>
<keyword evidence="4 6" id="KW-0808">Transferase</keyword>
<evidence type="ECO:0000256" key="3">
    <source>
        <dbReference type="ARBA" id="ARBA00022576"/>
    </source>
</evidence>
<dbReference type="InterPro" id="IPR015422">
    <property type="entry name" value="PyrdxlP-dep_Trfase_small"/>
</dbReference>
<dbReference type="RefSeq" id="WP_345655688.1">
    <property type="nucleotide sequence ID" value="NZ_BAABEP010000107.1"/>
</dbReference>
<evidence type="ECO:0000256" key="4">
    <source>
        <dbReference type="ARBA" id="ARBA00022679"/>
    </source>
</evidence>
<proteinExistence type="inferred from homology"/>
<dbReference type="InterPro" id="IPR015424">
    <property type="entry name" value="PyrdxlP-dep_Trfase"/>
</dbReference>
<keyword evidence="9" id="KW-1185">Reference proteome</keyword>
<dbReference type="InterPro" id="IPR015421">
    <property type="entry name" value="PyrdxlP-dep_Trfase_major"/>
</dbReference>
<feature type="domain" description="Aminotransferase class I/classII large" evidence="7">
    <location>
        <begin position="39"/>
        <end position="343"/>
    </location>
</feature>
<dbReference type="PANTHER" id="PTHR43643:SF3">
    <property type="entry name" value="HISTIDINOL-PHOSPHATE AMINOTRANSFERASE"/>
    <property type="match status" value="1"/>
</dbReference>
<accession>A0ABP7GKP5</accession>
<keyword evidence="6" id="KW-0368">Histidine biosynthesis</keyword>
<organism evidence="8 9">
    <name type="scientific">Streptomyces tremellae</name>
    <dbReference type="NCBI Taxonomy" id="1124239"/>
    <lineage>
        <taxon>Bacteria</taxon>
        <taxon>Bacillati</taxon>
        <taxon>Actinomycetota</taxon>
        <taxon>Actinomycetes</taxon>
        <taxon>Kitasatosporales</taxon>
        <taxon>Streptomycetaceae</taxon>
        <taxon>Streptomyces</taxon>
    </lineage>
</organism>
<dbReference type="SUPFAM" id="SSF53383">
    <property type="entry name" value="PLP-dependent transferases"/>
    <property type="match status" value="1"/>
</dbReference>
<dbReference type="InterPro" id="IPR024892">
    <property type="entry name" value="ArAT"/>
</dbReference>